<evidence type="ECO:0000313" key="8">
    <source>
        <dbReference type="EMBL" id="ELU01744.1"/>
    </source>
</evidence>
<keyword evidence="3 7" id="KW-0812">Transmembrane</keyword>
<dbReference type="OMA" id="CANCRHT"/>
<dbReference type="InterPro" id="IPR003689">
    <property type="entry name" value="ZIP"/>
</dbReference>
<evidence type="ECO:0000256" key="7">
    <source>
        <dbReference type="SAM" id="Phobius"/>
    </source>
</evidence>
<dbReference type="GO" id="GO:0140410">
    <property type="term" value="F:monoatomic cation:bicarbonate symporter activity"/>
    <property type="evidence" value="ECO:0007669"/>
    <property type="project" value="TreeGrafter"/>
</dbReference>
<organism evidence="8">
    <name type="scientific">Capitella teleta</name>
    <name type="common">Polychaete worm</name>
    <dbReference type="NCBI Taxonomy" id="283909"/>
    <lineage>
        <taxon>Eukaryota</taxon>
        <taxon>Metazoa</taxon>
        <taxon>Spiralia</taxon>
        <taxon>Lophotrochozoa</taxon>
        <taxon>Annelida</taxon>
        <taxon>Polychaeta</taxon>
        <taxon>Sedentaria</taxon>
        <taxon>Scolecida</taxon>
        <taxon>Capitellidae</taxon>
        <taxon>Capitella</taxon>
    </lineage>
</organism>
<evidence type="ECO:0000256" key="1">
    <source>
        <dbReference type="ARBA" id="ARBA00004141"/>
    </source>
</evidence>
<dbReference type="GO" id="GO:0005385">
    <property type="term" value="F:zinc ion transmembrane transporter activity"/>
    <property type="evidence" value="ECO:0007669"/>
    <property type="project" value="TreeGrafter"/>
</dbReference>
<accession>R7U6Y3</accession>
<evidence type="ECO:0000256" key="4">
    <source>
        <dbReference type="ARBA" id="ARBA00022989"/>
    </source>
</evidence>
<feature type="region of interest" description="Disordered" evidence="6">
    <location>
        <begin position="109"/>
        <end position="135"/>
    </location>
</feature>
<dbReference type="HOGENOM" id="CLU_015114_13_4_1"/>
<dbReference type="GO" id="GO:0071578">
    <property type="term" value="P:zinc ion import across plasma membrane"/>
    <property type="evidence" value="ECO:0007669"/>
    <property type="project" value="TreeGrafter"/>
</dbReference>
<comment type="subcellular location">
    <subcellularLocation>
        <location evidence="1">Membrane</location>
        <topology evidence="1">Multi-pass membrane protein</topology>
    </subcellularLocation>
</comment>
<reference evidence="9" key="3">
    <citation type="submission" date="2015-06" db="UniProtKB">
        <authorList>
            <consortium name="EnsemblMetazoa"/>
        </authorList>
    </citation>
    <scope>IDENTIFICATION</scope>
</reference>
<sequence length="355" mass="38661">MLSCFLISLLSLLGAPLIPLMHRVFYNHMLQFMVALAIGTLSADALLHLIPHALTPHDHTSASSHDDESLRLRSVWLGLTSLSGIYLFFLVERVMGVFTTWKRNKKQKVSKESKLEVAEKETGDEASSTHHKREPHSCEGLTLVIDFDLLSDVRTIANEAHEEVHGHCHTDGQEGFIHSHSNGYHGHSHHGGKVPSSIAAVAWMVIVGDGVHNFSDGLAIGAAFSESMTSGLSTSVAVFCHELPHELGDFAVLLTAGMTVKQALFYNFVSAMLSLLGNIIGVALGNLTNITPWILCLIAGMFLYVALVDMLPELTNMTSKKGEPAVFHLIIQNVGLIVGGSIMLLIAVFEEDIHF</sequence>
<dbReference type="PANTHER" id="PTHR12191:SF30">
    <property type="entry name" value="ZINC TRANSPORTER ZIP4 N-TERMINAL DOMAIN-CONTAINING PROTEIN"/>
    <property type="match status" value="1"/>
</dbReference>
<evidence type="ECO:0000256" key="2">
    <source>
        <dbReference type="ARBA" id="ARBA00006939"/>
    </source>
</evidence>
<feature type="transmembrane region" description="Helical" evidence="7">
    <location>
        <begin position="264"/>
        <end position="284"/>
    </location>
</feature>
<proteinExistence type="inferred from homology"/>
<gene>
    <name evidence="8" type="ORF">CAPTEDRAFT_153426</name>
</gene>
<evidence type="ECO:0008006" key="11">
    <source>
        <dbReference type="Google" id="ProtNLM"/>
    </source>
</evidence>
<feature type="transmembrane region" description="Helical" evidence="7">
    <location>
        <begin position="6"/>
        <end position="25"/>
    </location>
</feature>
<dbReference type="AlphaFoldDB" id="R7U6Y3"/>
<dbReference type="PANTHER" id="PTHR12191">
    <property type="entry name" value="SOLUTE CARRIER FAMILY 39"/>
    <property type="match status" value="1"/>
</dbReference>
<evidence type="ECO:0000313" key="9">
    <source>
        <dbReference type="EnsemblMetazoa" id="CapteP153426"/>
    </source>
</evidence>
<comment type="similarity">
    <text evidence="2">Belongs to the ZIP transporter (TC 2.A.5) family.</text>
</comment>
<dbReference type="STRING" id="283909.R7U6Y3"/>
<dbReference type="Proteomes" id="UP000014760">
    <property type="component" value="Unassembled WGS sequence"/>
</dbReference>
<feature type="compositionally biased region" description="Basic and acidic residues" evidence="6">
    <location>
        <begin position="109"/>
        <end position="123"/>
    </location>
</feature>
<feature type="transmembrane region" description="Helical" evidence="7">
    <location>
        <begin position="290"/>
        <end position="308"/>
    </location>
</feature>
<protein>
    <recommendedName>
        <fullName evidence="11">Zinc transporter ZIP4 N-terminal domain-containing protein</fullName>
    </recommendedName>
</protein>
<evidence type="ECO:0000256" key="3">
    <source>
        <dbReference type="ARBA" id="ARBA00022692"/>
    </source>
</evidence>
<dbReference type="InterPro" id="IPR050799">
    <property type="entry name" value="ZIP_Transporter"/>
</dbReference>
<feature type="transmembrane region" description="Helical" evidence="7">
    <location>
        <begin position="32"/>
        <end position="54"/>
    </location>
</feature>
<evidence type="ECO:0000313" key="10">
    <source>
        <dbReference type="Proteomes" id="UP000014760"/>
    </source>
</evidence>
<dbReference type="Pfam" id="PF02535">
    <property type="entry name" value="Zip"/>
    <property type="match status" value="1"/>
</dbReference>
<dbReference type="EnsemblMetazoa" id="CapteT153426">
    <property type="protein sequence ID" value="CapteP153426"/>
    <property type="gene ID" value="CapteG153426"/>
</dbReference>
<evidence type="ECO:0000256" key="5">
    <source>
        <dbReference type="ARBA" id="ARBA00023136"/>
    </source>
</evidence>
<dbReference type="GO" id="GO:0005886">
    <property type="term" value="C:plasma membrane"/>
    <property type="evidence" value="ECO:0007669"/>
    <property type="project" value="TreeGrafter"/>
</dbReference>
<name>R7U6Y3_CAPTE</name>
<feature type="transmembrane region" description="Helical" evidence="7">
    <location>
        <begin position="329"/>
        <end position="349"/>
    </location>
</feature>
<dbReference type="EMBL" id="KB304715">
    <property type="protein sequence ID" value="ELU01744.1"/>
    <property type="molecule type" value="Genomic_DNA"/>
</dbReference>
<keyword evidence="10" id="KW-1185">Reference proteome</keyword>
<keyword evidence="4 7" id="KW-1133">Transmembrane helix</keyword>
<evidence type="ECO:0000256" key="6">
    <source>
        <dbReference type="SAM" id="MobiDB-lite"/>
    </source>
</evidence>
<reference evidence="10" key="1">
    <citation type="submission" date="2012-12" db="EMBL/GenBank/DDBJ databases">
        <authorList>
            <person name="Hellsten U."/>
            <person name="Grimwood J."/>
            <person name="Chapman J.A."/>
            <person name="Shapiro H."/>
            <person name="Aerts A."/>
            <person name="Otillar R.P."/>
            <person name="Terry A.Y."/>
            <person name="Boore J.L."/>
            <person name="Simakov O."/>
            <person name="Marletaz F."/>
            <person name="Cho S.-J."/>
            <person name="Edsinger-Gonzales E."/>
            <person name="Havlak P."/>
            <person name="Kuo D.-H."/>
            <person name="Larsson T."/>
            <person name="Lv J."/>
            <person name="Arendt D."/>
            <person name="Savage R."/>
            <person name="Osoegawa K."/>
            <person name="de Jong P."/>
            <person name="Lindberg D.R."/>
            <person name="Seaver E.C."/>
            <person name="Weisblat D.A."/>
            <person name="Putnam N.H."/>
            <person name="Grigoriev I.V."/>
            <person name="Rokhsar D.S."/>
        </authorList>
    </citation>
    <scope>NUCLEOTIDE SEQUENCE</scope>
    <source>
        <strain evidence="10">I ESC-2004</strain>
    </source>
</reference>
<reference evidence="8 10" key="2">
    <citation type="journal article" date="2013" name="Nature">
        <title>Insights into bilaterian evolution from three spiralian genomes.</title>
        <authorList>
            <person name="Simakov O."/>
            <person name="Marletaz F."/>
            <person name="Cho S.J."/>
            <person name="Edsinger-Gonzales E."/>
            <person name="Havlak P."/>
            <person name="Hellsten U."/>
            <person name="Kuo D.H."/>
            <person name="Larsson T."/>
            <person name="Lv J."/>
            <person name="Arendt D."/>
            <person name="Savage R."/>
            <person name="Osoegawa K."/>
            <person name="de Jong P."/>
            <person name="Grimwood J."/>
            <person name="Chapman J.A."/>
            <person name="Shapiro H."/>
            <person name="Aerts A."/>
            <person name="Otillar R.P."/>
            <person name="Terry A.Y."/>
            <person name="Boore J.L."/>
            <person name="Grigoriev I.V."/>
            <person name="Lindberg D.R."/>
            <person name="Seaver E.C."/>
            <person name="Weisblat D.A."/>
            <person name="Putnam N.H."/>
            <person name="Rokhsar D.S."/>
        </authorList>
    </citation>
    <scope>NUCLEOTIDE SEQUENCE</scope>
    <source>
        <strain evidence="8 10">I ESC-2004</strain>
    </source>
</reference>
<dbReference type="EMBL" id="AMQN01009140">
    <property type="status" value="NOT_ANNOTATED_CDS"/>
    <property type="molecule type" value="Genomic_DNA"/>
</dbReference>
<dbReference type="OrthoDB" id="200954at2759"/>
<dbReference type="GO" id="GO:0030003">
    <property type="term" value="P:intracellular monoatomic cation homeostasis"/>
    <property type="evidence" value="ECO:0007669"/>
    <property type="project" value="TreeGrafter"/>
</dbReference>
<feature type="transmembrane region" description="Helical" evidence="7">
    <location>
        <begin position="74"/>
        <end position="98"/>
    </location>
</feature>
<keyword evidence="5 7" id="KW-0472">Membrane</keyword>